<dbReference type="AlphaFoldDB" id="A0A9P3GC44"/>
<accession>A0A9P3GC44</accession>
<name>A0A9P3GC44_9APHY</name>
<sequence length="73" mass="8391">MQVEIASKNHRSRAIIKIQALPQARMMDLYPRGVYGFTSSSMGICMSPLWPKRVYAQATTKTRWQRDDSSRVS</sequence>
<evidence type="ECO:0000313" key="2">
    <source>
        <dbReference type="Proteomes" id="UP000703269"/>
    </source>
</evidence>
<reference evidence="1 2" key="1">
    <citation type="submission" date="2021-08" db="EMBL/GenBank/DDBJ databases">
        <title>Draft Genome Sequence of Phanerochaete sordida strain YK-624.</title>
        <authorList>
            <person name="Mori T."/>
            <person name="Dohra H."/>
            <person name="Suzuki T."/>
            <person name="Kawagishi H."/>
            <person name="Hirai H."/>
        </authorList>
    </citation>
    <scope>NUCLEOTIDE SEQUENCE [LARGE SCALE GENOMIC DNA]</scope>
    <source>
        <strain evidence="1 2">YK-624</strain>
    </source>
</reference>
<dbReference type="EMBL" id="BPQB01000024">
    <property type="protein sequence ID" value="GJE91955.1"/>
    <property type="molecule type" value="Genomic_DNA"/>
</dbReference>
<keyword evidence="2" id="KW-1185">Reference proteome</keyword>
<proteinExistence type="predicted"/>
<dbReference type="Proteomes" id="UP000703269">
    <property type="component" value="Unassembled WGS sequence"/>
</dbReference>
<organism evidence="1 2">
    <name type="scientific">Phanerochaete sordida</name>
    <dbReference type="NCBI Taxonomy" id="48140"/>
    <lineage>
        <taxon>Eukaryota</taxon>
        <taxon>Fungi</taxon>
        <taxon>Dikarya</taxon>
        <taxon>Basidiomycota</taxon>
        <taxon>Agaricomycotina</taxon>
        <taxon>Agaricomycetes</taxon>
        <taxon>Polyporales</taxon>
        <taxon>Phanerochaetaceae</taxon>
        <taxon>Phanerochaete</taxon>
    </lineage>
</organism>
<gene>
    <name evidence="1" type="ORF">PsYK624_081070</name>
</gene>
<protein>
    <submittedName>
        <fullName evidence="1">Uncharacterized protein</fullName>
    </submittedName>
</protein>
<evidence type="ECO:0000313" key="1">
    <source>
        <dbReference type="EMBL" id="GJE91955.1"/>
    </source>
</evidence>
<comment type="caution">
    <text evidence="1">The sequence shown here is derived from an EMBL/GenBank/DDBJ whole genome shotgun (WGS) entry which is preliminary data.</text>
</comment>